<sequence length="403" mass="43494">MNKTAVIALVITALDAMGIGLIMPVLPTLLREYVTLEQLANHYGILLALYAVMQVFFAPLLGKWSDKWGRSPILLLSLAGAAMDYTLLALSSTLWMLYLGRLISGITGATGAVAASVIADSTKPEERTAWFGRLGGAFGIGLIAGPVIGGFAGNYSAHLPFIIAAILNAFTFLMVFVLFKEPKKNVESENHVDAPQNSLSFMQVAKPILLLLSAFFTAQLIGQIPATTWVLFTESRFQWSSIEVGMSLAGLGLMHAIFQAFIAGTIAKRFSEKVTIIVGFIADGCAFMVLAFITQGWMIYPTLILLAGGSIALPALQGLMSSQVSQENQGKLQGMLVSLTNATGIIGPLMFSIIFGQTLGIWDGWVWMIGTLLYLALISCFLLFYRPHHILKGHSGISDVKCY</sequence>
<dbReference type="InterPro" id="IPR011701">
    <property type="entry name" value="MFS"/>
</dbReference>
<dbReference type="SUPFAM" id="SSF103473">
    <property type="entry name" value="MFS general substrate transporter"/>
    <property type="match status" value="1"/>
</dbReference>
<feature type="transmembrane region" description="Helical" evidence="6">
    <location>
        <begin position="158"/>
        <end position="179"/>
    </location>
</feature>
<dbReference type="EMBL" id="SMAS01000006">
    <property type="protein sequence ID" value="TCT32955.1"/>
    <property type="molecule type" value="Genomic_DNA"/>
</dbReference>
<dbReference type="NCBIfam" id="NF012174">
    <property type="entry name" value="tet_MFS_A_B_C_D"/>
    <property type="match status" value="1"/>
</dbReference>
<evidence type="ECO:0000256" key="6">
    <source>
        <dbReference type="SAM" id="Phobius"/>
    </source>
</evidence>
<feature type="transmembrane region" description="Helical" evidence="6">
    <location>
        <begin position="244"/>
        <end position="267"/>
    </location>
</feature>
<feature type="transmembrane region" description="Helical" evidence="6">
    <location>
        <begin position="42"/>
        <end position="61"/>
    </location>
</feature>
<feature type="transmembrane region" description="Helical" evidence="6">
    <location>
        <begin position="73"/>
        <end position="92"/>
    </location>
</feature>
<dbReference type="Pfam" id="PF07690">
    <property type="entry name" value="MFS_1"/>
    <property type="match status" value="1"/>
</dbReference>
<feature type="transmembrane region" description="Helical" evidence="6">
    <location>
        <begin position="336"/>
        <end position="359"/>
    </location>
</feature>
<evidence type="ECO:0000313" key="9">
    <source>
        <dbReference type="Proteomes" id="UP000295055"/>
    </source>
</evidence>
<evidence type="ECO:0000313" key="8">
    <source>
        <dbReference type="EMBL" id="TCT32955.1"/>
    </source>
</evidence>
<dbReference type="OrthoDB" id="9764259at2"/>
<evidence type="ECO:0000256" key="1">
    <source>
        <dbReference type="ARBA" id="ARBA00004141"/>
    </source>
</evidence>
<dbReference type="Gene3D" id="1.20.1250.20">
    <property type="entry name" value="MFS general substrate transporter like domains"/>
    <property type="match status" value="1"/>
</dbReference>
<proteinExistence type="predicted"/>
<dbReference type="InterPro" id="IPR036259">
    <property type="entry name" value="MFS_trans_sf"/>
</dbReference>
<dbReference type="AlphaFoldDB" id="A0A4R3NPP0"/>
<dbReference type="GO" id="GO:0022857">
    <property type="term" value="F:transmembrane transporter activity"/>
    <property type="evidence" value="ECO:0007669"/>
    <property type="project" value="InterPro"/>
</dbReference>
<feature type="transmembrane region" description="Helical" evidence="6">
    <location>
        <begin position="274"/>
        <end position="293"/>
    </location>
</feature>
<name>A0A4R3NPP0_9GAMM</name>
<gene>
    <name evidence="8" type="ORF">EC835_106281</name>
</gene>
<feature type="domain" description="Major facilitator superfamily (MFS) profile" evidence="7">
    <location>
        <begin position="4"/>
        <end position="388"/>
    </location>
</feature>
<keyword evidence="4 6" id="KW-1133">Transmembrane helix</keyword>
<dbReference type="Proteomes" id="UP000295055">
    <property type="component" value="Unassembled WGS sequence"/>
</dbReference>
<dbReference type="CDD" id="cd17388">
    <property type="entry name" value="MFS_TetA"/>
    <property type="match status" value="1"/>
</dbReference>
<keyword evidence="2" id="KW-0813">Transport</keyword>
<comment type="caution">
    <text evidence="8">The sequence shown here is derived from an EMBL/GenBank/DDBJ whole genome shotgun (WGS) entry which is preliminary data.</text>
</comment>
<dbReference type="PANTHER" id="PTHR23504">
    <property type="entry name" value="MAJOR FACILITATOR SUPERFAMILY DOMAIN-CONTAINING PROTEIN 10"/>
    <property type="match status" value="1"/>
</dbReference>
<protein>
    <submittedName>
        <fullName evidence="8">DHA1 family tetracycline resistance protein-like MFS transporter</fullName>
    </submittedName>
</protein>
<evidence type="ECO:0000256" key="2">
    <source>
        <dbReference type="ARBA" id="ARBA00022448"/>
    </source>
</evidence>
<keyword evidence="3 6" id="KW-0812">Transmembrane</keyword>
<dbReference type="GO" id="GO:0016020">
    <property type="term" value="C:membrane"/>
    <property type="evidence" value="ECO:0007669"/>
    <property type="project" value="UniProtKB-SubCell"/>
</dbReference>
<dbReference type="PRINTS" id="PR01035">
    <property type="entry name" value="TCRTETA"/>
</dbReference>
<evidence type="ECO:0000256" key="4">
    <source>
        <dbReference type="ARBA" id="ARBA00022989"/>
    </source>
</evidence>
<feature type="transmembrane region" description="Helical" evidence="6">
    <location>
        <begin position="365"/>
        <end position="385"/>
    </location>
</feature>
<dbReference type="PANTHER" id="PTHR23504:SF15">
    <property type="entry name" value="MAJOR FACILITATOR SUPERFAMILY (MFS) PROFILE DOMAIN-CONTAINING PROTEIN"/>
    <property type="match status" value="1"/>
</dbReference>
<organism evidence="8 9">
    <name type="scientific">Providencia alcalifaciens</name>
    <dbReference type="NCBI Taxonomy" id="126385"/>
    <lineage>
        <taxon>Bacteria</taxon>
        <taxon>Pseudomonadati</taxon>
        <taxon>Pseudomonadota</taxon>
        <taxon>Gammaproteobacteria</taxon>
        <taxon>Enterobacterales</taxon>
        <taxon>Morganellaceae</taxon>
        <taxon>Providencia</taxon>
    </lineage>
</organism>
<dbReference type="InterPro" id="IPR001958">
    <property type="entry name" value="Tet-R_TetA/multi-R_MdtG-like"/>
</dbReference>
<dbReference type="PROSITE" id="PS50850">
    <property type="entry name" value="MFS"/>
    <property type="match status" value="1"/>
</dbReference>
<evidence type="ECO:0000259" key="7">
    <source>
        <dbReference type="PROSITE" id="PS50850"/>
    </source>
</evidence>
<feature type="transmembrane region" description="Helical" evidence="6">
    <location>
        <begin position="299"/>
        <end position="316"/>
    </location>
</feature>
<dbReference type="RefSeq" id="WP_132496645.1">
    <property type="nucleotide sequence ID" value="NZ_SMAS01000006.1"/>
</dbReference>
<accession>A0A4R3NPP0</accession>
<comment type="subcellular location">
    <subcellularLocation>
        <location evidence="1">Membrane</location>
        <topology evidence="1">Multi-pass membrane protein</topology>
    </subcellularLocation>
</comment>
<reference evidence="8 9" key="1">
    <citation type="submission" date="2019-03" db="EMBL/GenBank/DDBJ databases">
        <title>Genomic analyses of the natural microbiome of Caenorhabditis elegans.</title>
        <authorList>
            <person name="Samuel B."/>
        </authorList>
    </citation>
    <scope>NUCLEOTIDE SEQUENCE [LARGE SCALE GENOMIC DNA]</scope>
    <source>
        <strain evidence="8 9">JUb102</strain>
    </source>
</reference>
<feature type="transmembrane region" description="Helical" evidence="6">
    <location>
        <begin position="130"/>
        <end position="152"/>
    </location>
</feature>
<keyword evidence="5 6" id="KW-0472">Membrane</keyword>
<feature type="transmembrane region" description="Helical" evidence="6">
    <location>
        <begin position="98"/>
        <end position="118"/>
    </location>
</feature>
<dbReference type="InterPro" id="IPR020846">
    <property type="entry name" value="MFS_dom"/>
</dbReference>
<evidence type="ECO:0000256" key="5">
    <source>
        <dbReference type="ARBA" id="ARBA00023136"/>
    </source>
</evidence>
<feature type="transmembrane region" description="Helical" evidence="6">
    <location>
        <begin position="208"/>
        <end position="232"/>
    </location>
</feature>
<evidence type="ECO:0000256" key="3">
    <source>
        <dbReference type="ARBA" id="ARBA00022692"/>
    </source>
</evidence>